<evidence type="ECO:0000313" key="3">
    <source>
        <dbReference type="EMBL" id="JAC66910.1"/>
    </source>
</evidence>
<protein>
    <submittedName>
        <fullName evidence="3">Ham1 family non-canonical purine ntp pyrophosphatase</fullName>
    </submittedName>
</protein>
<name>A0A061R890_9CHLO</name>
<dbReference type="InterPro" id="IPR002637">
    <property type="entry name" value="RdgB/HAM1"/>
</dbReference>
<dbReference type="Pfam" id="PF01725">
    <property type="entry name" value="Ham1p_like"/>
    <property type="match status" value="1"/>
</dbReference>
<dbReference type="Gene3D" id="3.90.950.10">
    <property type="match status" value="1"/>
</dbReference>
<dbReference type="GO" id="GO:0009143">
    <property type="term" value="P:nucleoside triphosphate catabolic process"/>
    <property type="evidence" value="ECO:0007669"/>
    <property type="project" value="InterPro"/>
</dbReference>
<organism evidence="3">
    <name type="scientific">Tetraselmis sp. GSL018</name>
    <dbReference type="NCBI Taxonomy" id="582737"/>
    <lineage>
        <taxon>Eukaryota</taxon>
        <taxon>Viridiplantae</taxon>
        <taxon>Chlorophyta</taxon>
        <taxon>core chlorophytes</taxon>
        <taxon>Chlorodendrophyceae</taxon>
        <taxon>Chlorodendrales</taxon>
        <taxon>Chlorodendraceae</taxon>
        <taxon>Tetraselmis</taxon>
    </lineage>
</organism>
<evidence type="ECO:0000256" key="1">
    <source>
        <dbReference type="ARBA" id="ARBA00008023"/>
    </source>
</evidence>
<reference evidence="3" key="1">
    <citation type="submission" date="2014-05" db="EMBL/GenBank/DDBJ databases">
        <title>The transcriptome of the halophilic microalga Tetraselmis sp. GSL018 isolated from the Great Salt Lake, Utah.</title>
        <authorList>
            <person name="Jinkerson R.E."/>
            <person name="D'Adamo S."/>
            <person name="Posewitz M.C."/>
        </authorList>
    </citation>
    <scope>NUCLEOTIDE SEQUENCE</scope>
    <source>
        <strain evidence="3">GSL018</strain>
    </source>
</reference>
<comment type="similarity">
    <text evidence="1">Belongs to the HAM1 NTPase family.</text>
</comment>
<dbReference type="EMBL" id="GBEZ01019678">
    <property type="protein sequence ID" value="JAC66910.1"/>
    <property type="molecule type" value="Transcribed_RNA"/>
</dbReference>
<dbReference type="GO" id="GO:0005737">
    <property type="term" value="C:cytoplasm"/>
    <property type="evidence" value="ECO:0007669"/>
    <property type="project" value="TreeGrafter"/>
</dbReference>
<dbReference type="InterPro" id="IPR029001">
    <property type="entry name" value="ITPase-like_fam"/>
</dbReference>
<dbReference type="PANTHER" id="PTHR11067">
    <property type="entry name" value="INOSINE TRIPHOSPHATE PYROPHOSPHATASE/HAM1 PROTEIN"/>
    <property type="match status" value="1"/>
</dbReference>
<dbReference type="PANTHER" id="PTHR11067:SF9">
    <property type="entry name" value="INOSINE TRIPHOSPHATE PYROPHOSPHATASE"/>
    <property type="match status" value="1"/>
</dbReference>
<keyword evidence="2" id="KW-0378">Hydrolase</keyword>
<accession>A0A061R890</accession>
<proteinExistence type="inferred from homology"/>
<dbReference type="GO" id="GO:0047429">
    <property type="term" value="F:nucleoside triphosphate diphosphatase activity"/>
    <property type="evidence" value="ECO:0007669"/>
    <property type="project" value="InterPro"/>
</dbReference>
<dbReference type="SUPFAM" id="SSF52972">
    <property type="entry name" value="ITPase-like"/>
    <property type="match status" value="1"/>
</dbReference>
<evidence type="ECO:0000256" key="2">
    <source>
        <dbReference type="ARBA" id="ARBA00022801"/>
    </source>
</evidence>
<sequence>MTEDTSLCFNALGGLPGPYIKWFLEKCGHDGLNRMLG</sequence>
<gene>
    <name evidence="3" type="ORF">TSPGSL018_12492</name>
</gene>
<dbReference type="AlphaFoldDB" id="A0A061R890"/>